<proteinExistence type="predicted"/>
<sequence length="69" mass="7639">MEKLAPFLVALGATFPAALVAIPKNGTPIAVTGFIHRLKPKIISCRFLMIVNRVFVFPEKFENKNLSVL</sequence>
<dbReference type="WBParaSite" id="nRc.2.0.1.t33640-RA">
    <property type="protein sequence ID" value="nRc.2.0.1.t33640-RA"/>
    <property type="gene ID" value="nRc.2.0.1.g33640"/>
</dbReference>
<dbReference type="Proteomes" id="UP000887565">
    <property type="component" value="Unplaced"/>
</dbReference>
<feature type="signal peptide" evidence="1">
    <location>
        <begin position="1"/>
        <end position="21"/>
    </location>
</feature>
<protein>
    <submittedName>
        <fullName evidence="3">Uncharacterized protein</fullName>
    </submittedName>
</protein>
<accession>A0A915K4E7</accession>
<reference evidence="3" key="1">
    <citation type="submission" date="2022-11" db="UniProtKB">
        <authorList>
            <consortium name="WormBaseParasite"/>
        </authorList>
    </citation>
    <scope>IDENTIFICATION</scope>
</reference>
<evidence type="ECO:0000313" key="2">
    <source>
        <dbReference type="Proteomes" id="UP000887565"/>
    </source>
</evidence>
<evidence type="ECO:0000256" key="1">
    <source>
        <dbReference type="SAM" id="SignalP"/>
    </source>
</evidence>
<keyword evidence="1" id="KW-0732">Signal</keyword>
<dbReference type="AlphaFoldDB" id="A0A915K4E7"/>
<keyword evidence="2" id="KW-1185">Reference proteome</keyword>
<name>A0A915K4E7_ROMCU</name>
<organism evidence="2 3">
    <name type="scientific">Romanomermis culicivorax</name>
    <name type="common">Nematode worm</name>
    <dbReference type="NCBI Taxonomy" id="13658"/>
    <lineage>
        <taxon>Eukaryota</taxon>
        <taxon>Metazoa</taxon>
        <taxon>Ecdysozoa</taxon>
        <taxon>Nematoda</taxon>
        <taxon>Enoplea</taxon>
        <taxon>Dorylaimia</taxon>
        <taxon>Mermithida</taxon>
        <taxon>Mermithoidea</taxon>
        <taxon>Mermithidae</taxon>
        <taxon>Romanomermis</taxon>
    </lineage>
</organism>
<feature type="chain" id="PRO_5038123424" evidence="1">
    <location>
        <begin position="22"/>
        <end position="69"/>
    </location>
</feature>
<evidence type="ECO:0000313" key="3">
    <source>
        <dbReference type="WBParaSite" id="nRc.2.0.1.t33640-RA"/>
    </source>
</evidence>